<accession>A0A914RFS5</accession>
<dbReference type="Proteomes" id="UP000887564">
    <property type="component" value="Unplaced"/>
</dbReference>
<evidence type="ECO:0000313" key="1">
    <source>
        <dbReference type="Proteomes" id="UP000887564"/>
    </source>
</evidence>
<protein>
    <submittedName>
        <fullName evidence="2">Uncharacterized protein</fullName>
    </submittedName>
</protein>
<name>A0A914RFS5_PAREQ</name>
<dbReference type="WBParaSite" id="PEQ_0000361801-mRNA-1">
    <property type="protein sequence ID" value="PEQ_0000361801-mRNA-1"/>
    <property type="gene ID" value="PEQ_0000361801"/>
</dbReference>
<sequence length="73" mass="7925">MGLITTGLVIVGVSDIVFDDNPKDDTNGIITGDSVLWGIPIPKSPKNSFLWTDRFIDGSSQSFILVISFIVLK</sequence>
<proteinExistence type="predicted"/>
<organism evidence="1 2">
    <name type="scientific">Parascaris equorum</name>
    <name type="common">Equine roundworm</name>
    <dbReference type="NCBI Taxonomy" id="6256"/>
    <lineage>
        <taxon>Eukaryota</taxon>
        <taxon>Metazoa</taxon>
        <taxon>Ecdysozoa</taxon>
        <taxon>Nematoda</taxon>
        <taxon>Chromadorea</taxon>
        <taxon>Rhabditida</taxon>
        <taxon>Spirurina</taxon>
        <taxon>Ascaridomorpha</taxon>
        <taxon>Ascaridoidea</taxon>
        <taxon>Ascarididae</taxon>
        <taxon>Parascaris</taxon>
    </lineage>
</organism>
<reference evidence="2" key="1">
    <citation type="submission" date="2022-11" db="UniProtKB">
        <authorList>
            <consortium name="WormBaseParasite"/>
        </authorList>
    </citation>
    <scope>IDENTIFICATION</scope>
</reference>
<evidence type="ECO:0000313" key="2">
    <source>
        <dbReference type="WBParaSite" id="PEQ_0000361801-mRNA-1"/>
    </source>
</evidence>
<keyword evidence="1" id="KW-1185">Reference proteome</keyword>
<dbReference type="AlphaFoldDB" id="A0A914RFS5"/>